<keyword evidence="5 8" id="KW-0560">Oxidoreductase</keyword>
<dbReference type="EMBL" id="JBHSHE010000031">
    <property type="protein sequence ID" value="MFC4716086.1"/>
    <property type="molecule type" value="Genomic_DNA"/>
</dbReference>
<evidence type="ECO:0000259" key="12">
    <source>
        <dbReference type="Pfam" id="PF01488"/>
    </source>
</evidence>
<proteinExistence type="inferred from homology"/>
<comment type="function">
    <text evidence="8">Catalyzes the NADPH-dependent reduction of glutamyl-tRNA(Glu) to glutamate 1-semialdehyde (GSA).</text>
</comment>
<dbReference type="Pfam" id="PF01488">
    <property type="entry name" value="Shikimate_DH"/>
    <property type="match status" value="1"/>
</dbReference>
<protein>
    <recommendedName>
        <fullName evidence="3 8">Glutamyl-tRNA reductase</fullName>
        <shortName evidence="8">GluTR</shortName>
        <ecNumber evidence="3 8">1.2.1.70</ecNumber>
    </recommendedName>
</protein>
<dbReference type="PANTHER" id="PTHR43013">
    <property type="entry name" value="GLUTAMYL-TRNA REDUCTASE"/>
    <property type="match status" value="1"/>
</dbReference>
<dbReference type="SUPFAM" id="SSF69075">
    <property type="entry name" value="Glutamyl tRNA-reductase dimerization domain"/>
    <property type="match status" value="1"/>
</dbReference>
<comment type="similarity">
    <text evidence="2 8 9">Belongs to the glutamyl-tRNA reductase family.</text>
</comment>
<evidence type="ECO:0000259" key="13">
    <source>
        <dbReference type="Pfam" id="PF05201"/>
    </source>
</evidence>
<dbReference type="NCBIfam" id="NF000750">
    <property type="entry name" value="PRK00045.3-4"/>
    <property type="match status" value="1"/>
</dbReference>
<dbReference type="InterPro" id="IPR015896">
    <property type="entry name" value="4pyrrol_synth_GluRdtase_dimer"/>
</dbReference>
<dbReference type="PANTHER" id="PTHR43013:SF1">
    <property type="entry name" value="GLUTAMYL-TRNA REDUCTASE"/>
    <property type="match status" value="1"/>
</dbReference>
<comment type="miscellaneous">
    <text evidence="8">During catalysis, the active site Cys acts as a nucleophile attacking the alpha-carbonyl group of tRNA-bound glutamate with the formation of a thioester intermediate between enzyme and glutamate, and the concomitant release of tRNA(Glu). The thioester intermediate is finally reduced by direct hydride transfer from NADPH, to form the product GSA.</text>
</comment>
<feature type="region of interest" description="Disordered" evidence="10">
    <location>
        <begin position="419"/>
        <end position="447"/>
    </location>
</feature>
<feature type="site" description="Important for activity" evidence="8">
    <location>
        <position position="97"/>
    </location>
</feature>
<feature type="domain" description="Tetrapyrrole biosynthesis glutamyl-tRNA reductase dimerisation" evidence="11">
    <location>
        <begin position="315"/>
        <end position="411"/>
    </location>
</feature>
<comment type="catalytic activity">
    <reaction evidence="7 8 9">
        <text>(S)-4-amino-5-oxopentanoate + tRNA(Glu) + NADP(+) = L-glutamyl-tRNA(Glu) + NADPH + H(+)</text>
        <dbReference type="Rhea" id="RHEA:12344"/>
        <dbReference type="Rhea" id="RHEA-COMP:9663"/>
        <dbReference type="Rhea" id="RHEA-COMP:9680"/>
        <dbReference type="ChEBI" id="CHEBI:15378"/>
        <dbReference type="ChEBI" id="CHEBI:57501"/>
        <dbReference type="ChEBI" id="CHEBI:57783"/>
        <dbReference type="ChEBI" id="CHEBI:58349"/>
        <dbReference type="ChEBI" id="CHEBI:78442"/>
        <dbReference type="ChEBI" id="CHEBI:78520"/>
        <dbReference type="EC" id="1.2.1.70"/>
    </reaction>
</comment>
<dbReference type="Gene3D" id="3.30.460.30">
    <property type="entry name" value="Glutamyl-tRNA reductase, N-terminal domain"/>
    <property type="match status" value="1"/>
</dbReference>
<feature type="binding site" evidence="8">
    <location>
        <begin position="47"/>
        <end position="50"/>
    </location>
    <ligand>
        <name>substrate</name>
    </ligand>
</feature>
<dbReference type="InterPro" id="IPR036343">
    <property type="entry name" value="GluRdtase_N_sf"/>
</dbReference>
<keyword evidence="15" id="KW-1185">Reference proteome</keyword>
<keyword evidence="6 8" id="KW-0627">Porphyrin biosynthesis</keyword>
<evidence type="ECO:0000259" key="11">
    <source>
        <dbReference type="Pfam" id="PF00745"/>
    </source>
</evidence>
<comment type="pathway">
    <text evidence="1 8 9">Porphyrin-containing compound metabolism; protoporphyrin-IX biosynthesis; 5-aminolevulinate from L-glutamyl-tRNA(Glu): step 1/2.</text>
</comment>
<evidence type="ECO:0000256" key="3">
    <source>
        <dbReference type="ARBA" id="ARBA00012970"/>
    </source>
</evidence>
<dbReference type="InterPro" id="IPR036453">
    <property type="entry name" value="GluRdtase_dimer_dom_sf"/>
</dbReference>
<gene>
    <name evidence="8" type="primary">hemA</name>
    <name evidence="14" type="ORF">ACFO7V_08020</name>
</gene>
<dbReference type="InterPro" id="IPR000343">
    <property type="entry name" value="4pyrrol_synth_GluRdtase"/>
</dbReference>
<comment type="subunit">
    <text evidence="8">Homodimer.</text>
</comment>
<reference evidence="15" key="1">
    <citation type="journal article" date="2019" name="Int. J. Syst. Evol. Microbiol.">
        <title>The Global Catalogue of Microorganisms (GCM) 10K type strain sequencing project: providing services to taxonomists for standard genome sequencing and annotation.</title>
        <authorList>
            <consortium name="The Broad Institute Genomics Platform"/>
            <consortium name="The Broad Institute Genome Sequencing Center for Infectious Disease"/>
            <person name="Wu L."/>
            <person name="Ma J."/>
        </authorList>
    </citation>
    <scope>NUCLEOTIDE SEQUENCE [LARGE SCALE GENOMIC DNA]</scope>
    <source>
        <strain evidence="15">CGMCC 1.12849</strain>
    </source>
</reference>
<feature type="domain" description="Glutamyl-tRNA reductase N-terminal" evidence="13">
    <location>
        <begin position="8"/>
        <end position="154"/>
    </location>
</feature>
<accession>A0ABV9MJP2</accession>
<dbReference type="InterPro" id="IPR015895">
    <property type="entry name" value="4pyrrol_synth_GluRdtase_N"/>
</dbReference>
<dbReference type="PIRSF" id="PIRSF000445">
    <property type="entry name" value="4pyrrol_synth_GluRdtase"/>
    <property type="match status" value="1"/>
</dbReference>
<dbReference type="Pfam" id="PF05201">
    <property type="entry name" value="GlutR_N"/>
    <property type="match status" value="1"/>
</dbReference>
<feature type="compositionally biased region" description="Polar residues" evidence="10">
    <location>
        <begin position="421"/>
        <end position="430"/>
    </location>
</feature>
<evidence type="ECO:0000256" key="8">
    <source>
        <dbReference type="HAMAP-Rule" id="MF_00087"/>
    </source>
</evidence>
<dbReference type="Proteomes" id="UP001595884">
    <property type="component" value="Unassembled WGS sequence"/>
</dbReference>
<comment type="caution">
    <text evidence="14">The sequence shown here is derived from an EMBL/GenBank/DDBJ whole genome shotgun (WGS) entry which is preliminary data.</text>
</comment>
<dbReference type="RefSeq" id="WP_346059199.1">
    <property type="nucleotide sequence ID" value="NZ_BAAAVQ010000035.1"/>
</dbReference>
<organism evidence="14 15">
    <name type="scientific">Glutamicibacter bergerei</name>
    <dbReference type="NCBI Taxonomy" id="256702"/>
    <lineage>
        <taxon>Bacteria</taxon>
        <taxon>Bacillati</taxon>
        <taxon>Actinomycetota</taxon>
        <taxon>Actinomycetes</taxon>
        <taxon>Micrococcales</taxon>
        <taxon>Micrococcaceae</taxon>
        <taxon>Glutamicibacter</taxon>
    </lineage>
</organism>
<dbReference type="Pfam" id="PF00745">
    <property type="entry name" value="GlutR_dimer"/>
    <property type="match status" value="1"/>
</dbReference>
<evidence type="ECO:0000256" key="2">
    <source>
        <dbReference type="ARBA" id="ARBA00005916"/>
    </source>
</evidence>
<evidence type="ECO:0000313" key="15">
    <source>
        <dbReference type="Proteomes" id="UP001595884"/>
    </source>
</evidence>
<feature type="binding site" evidence="8">
    <location>
        <position position="107"/>
    </location>
    <ligand>
        <name>substrate</name>
    </ligand>
</feature>
<evidence type="ECO:0000256" key="6">
    <source>
        <dbReference type="ARBA" id="ARBA00023244"/>
    </source>
</evidence>
<dbReference type="InterPro" id="IPR036291">
    <property type="entry name" value="NAD(P)-bd_dom_sf"/>
</dbReference>
<sequence length="447" mass="47557">MVFLSLVASHSQLDLETVAQLSASANGLAAASTNGSAVINGAVVLATCNRFEVYADVENVEEATEQLVNELAANTELSADFLTRRLTALEGEPVINHLFSVGAGLDSAVVGEREIAGQVRRALTQAQQEKTTTSSLTRLFQNATRAAKDVGSRTQLGSQGKSVVSVALDLAEELMNENRSWEDQDIVLFGTGSYAGATIALLKERGVKRISVYSHSGRAADFTDKRGGFPLSNEQLPQALRESDVIIGCSGGGNRLDSAALTELRVKGHSLIAIDMALTNDFDPALAQLDGVDLITLESVRMAAPTEQALAVHDATRIVTQAAREFSVSQREREADHAIVALRAHTKTVLDSEVAKVRAQHGCTAAAEEVELAMRRMMRQLLHVPTMRARELAAQGRTDEYVAALETLYGLDLSEPLGNTAPLSTTTPQSPAAEDVSCPAVPVAQSA</sequence>
<dbReference type="InterPro" id="IPR018214">
    <property type="entry name" value="GluRdtase_CS"/>
</dbReference>
<evidence type="ECO:0000313" key="14">
    <source>
        <dbReference type="EMBL" id="MFC4716086.1"/>
    </source>
</evidence>
<feature type="domain" description="Quinate/shikimate 5-dehydrogenase/glutamyl-tRNA reductase" evidence="12">
    <location>
        <begin position="174"/>
        <end position="300"/>
    </location>
</feature>
<comment type="domain">
    <text evidence="8">Possesses an unusual extended V-shaped dimeric structure with each monomer consisting of three distinct domains arranged along a curved 'spinal' alpha-helix. The N-terminal catalytic domain specifically recognizes the glutamate moiety of the substrate. The second domain is the NADPH-binding domain, and the third C-terminal domain is responsible for dimerization.</text>
</comment>
<dbReference type="EC" id="1.2.1.70" evidence="3 8"/>
<dbReference type="GO" id="GO:0008883">
    <property type="term" value="F:glutamyl-tRNA reductase activity"/>
    <property type="evidence" value="ECO:0007669"/>
    <property type="project" value="UniProtKB-EC"/>
</dbReference>
<dbReference type="SUPFAM" id="SSF51735">
    <property type="entry name" value="NAD(P)-binding Rossmann-fold domains"/>
    <property type="match status" value="1"/>
</dbReference>
<feature type="binding site" evidence="8">
    <location>
        <begin position="112"/>
        <end position="114"/>
    </location>
    <ligand>
        <name>substrate</name>
    </ligand>
</feature>
<evidence type="ECO:0000256" key="1">
    <source>
        <dbReference type="ARBA" id="ARBA00005059"/>
    </source>
</evidence>
<name>A0ABV9MJP2_9MICC</name>
<dbReference type="InterPro" id="IPR006151">
    <property type="entry name" value="Shikm_DH/Glu-tRNA_Rdtase"/>
</dbReference>
<evidence type="ECO:0000256" key="5">
    <source>
        <dbReference type="ARBA" id="ARBA00023002"/>
    </source>
</evidence>
<keyword evidence="4 8" id="KW-0521">NADP</keyword>
<evidence type="ECO:0000256" key="7">
    <source>
        <dbReference type="ARBA" id="ARBA00047464"/>
    </source>
</evidence>
<feature type="active site" description="Nucleophile" evidence="8">
    <location>
        <position position="48"/>
    </location>
</feature>
<feature type="binding site" evidence="8">
    <location>
        <position position="118"/>
    </location>
    <ligand>
        <name>substrate</name>
    </ligand>
</feature>
<dbReference type="HAMAP" id="MF_00087">
    <property type="entry name" value="Glu_tRNA_reductase"/>
    <property type="match status" value="1"/>
</dbReference>
<feature type="binding site" evidence="8">
    <location>
        <begin position="190"/>
        <end position="195"/>
    </location>
    <ligand>
        <name>NADP(+)</name>
        <dbReference type="ChEBI" id="CHEBI:58349"/>
    </ligand>
</feature>
<evidence type="ECO:0000256" key="10">
    <source>
        <dbReference type="SAM" id="MobiDB-lite"/>
    </source>
</evidence>
<dbReference type="Gene3D" id="3.40.50.720">
    <property type="entry name" value="NAD(P)-binding Rossmann-like Domain"/>
    <property type="match status" value="1"/>
</dbReference>
<dbReference type="NCBIfam" id="TIGR01035">
    <property type="entry name" value="hemA"/>
    <property type="match status" value="1"/>
</dbReference>
<dbReference type="PROSITE" id="PS00747">
    <property type="entry name" value="GLUTR"/>
    <property type="match status" value="1"/>
</dbReference>
<dbReference type="SUPFAM" id="SSF69742">
    <property type="entry name" value="Glutamyl tRNA-reductase catalytic, N-terminal domain"/>
    <property type="match status" value="1"/>
</dbReference>
<evidence type="ECO:0000256" key="4">
    <source>
        <dbReference type="ARBA" id="ARBA00022857"/>
    </source>
</evidence>
<evidence type="ECO:0000256" key="9">
    <source>
        <dbReference type="RuleBase" id="RU000584"/>
    </source>
</evidence>